<dbReference type="Pfam" id="PF16523">
    <property type="entry name" value="betaPIX_CC"/>
    <property type="match status" value="1"/>
</dbReference>
<protein>
    <submittedName>
        <fullName evidence="4">BetaPIX_CC domain-containing protein</fullName>
    </submittedName>
</protein>
<organism evidence="4">
    <name type="scientific">Angiostrongylus costaricensis</name>
    <name type="common">Nematode worm</name>
    <dbReference type="NCBI Taxonomy" id="334426"/>
    <lineage>
        <taxon>Eukaryota</taxon>
        <taxon>Metazoa</taxon>
        <taxon>Ecdysozoa</taxon>
        <taxon>Nematoda</taxon>
        <taxon>Chromadorea</taxon>
        <taxon>Rhabditida</taxon>
        <taxon>Rhabditina</taxon>
        <taxon>Rhabditomorpha</taxon>
        <taxon>Strongyloidea</taxon>
        <taxon>Metastrongylidae</taxon>
        <taxon>Angiostrongylus</taxon>
    </lineage>
</organism>
<dbReference type="InterPro" id="IPR032409">
    <property type="entry name" value="GEF6/7_CC"/>
</dbReference>
<dbReference type="EMBL" id="UYYA01001535">
    <property type="protein sequence ID" value="VDM55474.1"/>
    <property type="molecule type" value="Genomic_DNA"/>
</dbReference>
<keyword evidence="3" id="KW-1185">Reference proteome</keyword>
<accession>A0A0R3PHR1</accession>
<sequence length="209" mass="23556">MILPDDPDEPDLGMSSRRSLNEGSKKLCFRVVPPYRNMFAITTSKKNVKMRKEGIFSLVVMVLLFLKSNKYFSVSVGEQYDAQSLRIIEAYCSGAARGVPTIADNRPPQLIVAEDEKILVEEVVGDEIVIQEKCGLKYYTPFTISLVDTVYALKDQVASLRQELASVGRALDREQRARRRLEEIVRRGIMNANSPVSTPRPTTEMNVLQ</sequence>
<reference evidence="2 3" key="2">
    <citation type="submission" date="2018-11" db="EMBL/GenBank/DDBJ databases">
        <authorList>
            <consortium name="Pathogen Informatics"/>
        </authorList>
    </citation>
    <scope>NUCLEOTIDE SEQUENCE [LARGE SCALE GENOMIC DNA]</scope>
    <source>
        <strain evidence="2 3">Costa Rica</strain>
    </source>
</reference>
<name>A0A0R3PHR1_ANGCS</name>
<evidence type="ECO:0000313" key="3">
    <source>
        <dbReference type="Proteomes" id="UP000267027"/>
    </source>
</evidence>
<dbReference type="STRING" id="334426.A0A0R3PHR1"/>
<dbReference type="Gene3D" id="1.20.5.390">
    <property type="entry name" value="L1 transposable element, trimerization domain"/>
    <property type="match status" value="1"/>
</dbReference>
<reference evidence="4" key="1">
    <citation type="submission" date="2017-02" db="UniProtKB">
        <authorList>
            <consortium name="WormBaseParasite"/>
        </authorList>
    </citation>
    <scope>IDENTIFICATION</scope>
</reference>
<gene>
    <name evidence="2" type="ORF">ACOC_LOCUS3889</name>
</gene>
<feature type="domain" description="Rho guanine nucleotide exchange factor 6/7 coiled-coil" evidence="1">
    <location>
        <begin position="108"/>
        <end position="196"/>
    </location>
</feature>
<dbReference type="Proteomes" id="UP000267027">
    <property type="component" value="Unassembled WGS sequence"/>
</dbReference>
<dbReference type="WBParaSite" id="ACOC_0000388801-mRNA-1">
    <property type="protein sequence ID" value="ACOC_0000388801-mRNA-1"/>
    <property type="gene ID" value="ACOC_0000388801"/>
</dbReference>
<dbReference type="AlphaFoldDB" id="A0A0R3PHR1"/>
<evidence type="ECO:0000313" key="4">
    <source>
        <dbReference type="WBParaSite" id="ACOC_0000388801-mRNA-1"/>
    </source>
</evidence>
<evidence type="ECO:0000313" key="2">
    <source>
        <dbReference type="EMBL" id="VDM55474.1"/>
    </source>
</evidence>
<evidence type="ECO:0000259" key="1">
    <source>
        <dbReference type="Pfam" id="PF16523"/>
    </source>
</evidence>
<proteinExistence type="predicted"/>
<dbReference type="OrthoDB" id="443981at2759"/>